<organism evidence="2">
    <name type="scientific">Tetraodon nigroviridis</name>
    <name type="common">Spotted green pufferfish</name>
    <name type="synonym">Chelonodon nigroviridis</name>
    <dbReference type="NCBI Taxonomy" id="99883"/>
    <lineage>
        <taxon>Eukaryota</taxon>
        <taxon>Metazoa</taxon>
        <taxon>Chordata</taxon>
        <taxon>Craniata</taxon>
        <taxon>Vertebrata</taxon>
        <taxon>Euteleostomi</taxon>
        <taxon>Actinopterygii</taxon>
        <taxon>Neopterygii</taxon>
        <taxon>Teleostei</taxon>
        <taxon>Neoteleostei</taxon>
        <taxon>Acanthomorphata</taxon>
        <taxon>Eupercaria</taxon>
        <taxon>Tetraodontiformes</taxon>
        <taxon>Tetradontoidea</taxon>
        <taxon>Tetraodontidae</taxon>
        <taxon>Tetraodon</taxon>
    </lineage>
</organism>
<dbReference type="EMBL" id="CAAE01015091">
    <property type="protein sequence ID" value="CAG12374.1"/>
    <property type="molecule type" value="Genomic_DNA"/>
</dbReference>
<dbReference type="Proteomes" id="UP000007303">
    <property type="component" value="Unassembled WGS sequence"/>
</dbReference>
<evidence type="ECO:0000313" key="2">
    <source>
        <dbReference type="EMBL" id="CAG12374.1"/>
    </source>
</evidence>
<reference evidence="2 4" key="1">
    <citation type="journal article" date="2004" name="Nature">
        <title>Genome duplication in the teleost fish Tetraodon nigroviridis reveals the early vertebrate proto-karyotype.</title>
        <authorList>
            <person name="Jaillon O."/>
            <person name="Aury J.-M."/>
            <person name="Brunet F."/>
            <person name="Petit J.-L."/>
            <person name="Stange-Thomann N."/>
            <person name="Mauceli E."/>
            <person name="Bouneau L."/>
            <person name="Fischer C."/>
            <person name="Ozouf-Costaz C."/>
            <person name="Bernot A."/>
            <person name="Nicaud S."/>
            <person name="Jaffe D."/>
            <person name="Fisher S."/>
            <person name="Lutfalla G."/>
            <person name="Dossat C."/>
            <person name="Segurens B."/>
            <person name="Dasilva C."/>
            <person name="Salanoubat M."/>
            <person name="Levy M."/>
            <person name="Boudet N."/>
            <person name="Castellano S."/>
            <person name="Anthouard V."/>
            <person name="Jubin C."/>
            <person name="Castelli V."/>
            <person name="Katinka M."/>
            <person name="Vacherie B."/>
            <person name="Biemont C."/>
            <person name="Skalli Z."/>
            <person name="Cattolico L."/>
            <person name="Poulain J."/>
            <person name="De Berardinis V."/>
            <person name="Cruaud C."/>
            <person name="Duprat S."/>
            <person name="Brottier P."/>
            <person name="Coutanceau J.-P."/>
            <person name="Gouzy J."/>
            <person name="Parra G."/>
            <person name="Lardier G."/>
            <person name="Chapple C."/>
            <person name="McKernan K.J."/>
            <person name="McEwan P."/>
            <person name="Bosak S."/>
            <person name="Kellis M."/>
            <person name="Volff J.-N."/>
            <person name="Guigo R."/>
            <person name="Zody M.C."/>
            <person name="Mesirov J."/>
            <person name="Lindblad-Toh K."/>
            <person name="Birren B."/>
            <person name="Nusbaum C."/>
            <person name="Kahn D."/>
            <person name="Robinson-Rechavi M."/>
            <person name="Laudet V."/>
            <person name="Schachter V."/>
            <person name="Quetier F."/>
            <person name="Saurin W."/>
            <person name="Scarpelli C."/>
            <person name="Wincker P."/>
            <person name="Lander E.S."/>
            <person name="Weissenbach J."/>
            <person name="Roest Crollius H."/>
        </authorList>
    </citation>
    <scope>NUCLEOTIDE SEQUENCE [LARGE SCALE GENOMIC DNA]</scope>
</reference>
<dbReference type="AlphaFoldDB" id="Q4RGV8"/>
<feature type="compositionally biased region" description="Basic and acidic residues" evidence="1">
    <location>
        <begin position="1"/>
        <end position="10"/>
    </location>
</feature>
<evidence type="ECO:0000256" key="1">
    <source>
        <dbReference type="SAM" id="MobiDB-lite"/>
    </source>
</evidence>
<keyword evidence="4" id="KW-1185">Reference proteome</keyword>
<dbReference type="KEGG" id="tng:GSTEN00034630G001"/>
<accession>Q4RGV8</accession>
<dbReference type="HOGENOM" id="CLU_2108284_0_0_1"/>
<reference evidence="2" key="2">
    <citation type="submission" date="2004-02" db="EMBL/GenBank/DDBJ databases">
        <authorList>
            <consortium name="Genoscope"/>
            <consortium name="Whitehead Institute Centre for Genome Research"/>
        </authorList>
    </citation>
    <scope>NUCLEOTIDE SEQUENCE</scope>
</reference>
<feature type="region of interest" description="Disordered" evidence="1">
    <location>
        <begin position="1"/>
        <end position="22"/>
    </location>
</feature>
<proteinExistence type="predicted"/>
<name>Q4RGV8_TETNG</name>
<gene>
    <name evidence="2" type="ORF">GSTENG00034630001</name>
</gene>
<evidence type="ECO:0000313" key="3">
    <source>
        <dbReference type="Ensembl" id="ENSTNIP00000021890.1"/>
    </source>
</evidence>
<sequence>MEENSQRTERLGQLQETQRRQEATVVPQMLATRVRHGLQLQLMRKNEINRMLRKGLIKARRQLYLNKIQLRKYKRQSEKLEKAIEELCESKNETIVDLHAQVLTKASRCTEIFNF</sequence>
<reference evidence="3" key="3">
    <citation type="submission" date="2025-05" db="UniProtKB">
        <authorList>
            <consortium name="Ensembl"/>
        </authorList>
    </citation>
    <scope>IDENTIFICATION</scope>
</reference>
<protein>
    <submittedName>
        <fullName evidence="2">(spotted green pufferfish) hypothetical protein</fullName>
    </submittedName>
</protein>
<dbReference type="Ensembl" id="ENSTNIT00000022126.1">
    <property type="protein sequence ID" value="ENSTNIP00000021890.1"/>
    <property type="gene ID" value="ENSTNIG00000018711.1"/>
</dbReference>
<evidence type="ECO:0000313" key="4">
    <source>
        <dbReference type="Proteomes" id="UP000007303"/>
    </source>
</evidence>
<dbReference type="OrthoDB" id="10661040at2759"/>